<proteinExistence type="predicted"/>
<evidence type="ECO:0000313" key="2">
    <source>
        <dbReference type="Proteomes" id="UP000183894"/>
    </source>
</evidence>
<dbReference type="Proteomes" id="UP000183894">
    <property type="component" value="Unassembled WGS sequence"/>
</dbReference>
<protein>
    <submittedName>
        <fullName evidence="1">Uncharacterized protein</fullName>
    </submittedName>
</protein>
<dbReference type="EMBL" id="FOAD01000007">
    <property type="protein sequence ID" value="SEL69675.1"/>
    <property type="molecule type" value="Genomic_DNA"/>
</dbReference>
<name>A0A1H7SAW0_HALLR</name>
<evidence type="ECO:0000313" key="1">
    <source>
        <dbReference type="EMBL" id="SEL69675.1"/>
    </source>
</evidence>
<dbReference type="AlphaFoldDB" id="A0A1H7SAW0"/>
<reference evidence="1 2" key="1">
    <citation type="submission" date="2016-10" db="EMBL/GenBank/DDBJ databases">
        <authorList>
            <person name="de Groot N.N."/>
        </authorList>
    </citation>
    <scope>NUCLEOTIDE SEQUENCE [LARGE SCALE GENOMIC DNA]</scope>
    <source>
        <strain evidence="1 2">CDM_5</strain>
    </source>
</reference>
<accession>A0A1H7SAW0</accession>
<organism evidence="1 2">
    <name type="scientific">Haloferax larsenii</name>
    <dbReference type="NCBI Taxonomy" id="302484"/>
    <lineage>
        <taxon>Archaea</taxon>
        <taxon>Methanobacteriati</taxon>
        <taxon>Methanobacteriota</taxon>
        <taxon>Stenosarchaea group</taxon>
        <taxon>Halobacteria</taxon>
        <taxon>Halobacteriales</taxon>
        <taxon>Haloferacaceae</taxon>
        <taxon>Haloferax</taxon>
    </lineage>
</organism>
<sequence>MQLARNTNVLDMRILGRVWERVRRLIPGVSGFEEDSEWSLDKSRQMETRWSRGDETIECFRFDDGYVTTVHDDRREVTWQLTPGQVPLASALATAQLYLEHRLTSQTDREGRPFIGLTDNGPVQVFEEIPPEPVEYVYLDQIRTLEEFPDFITVDESLRNVFDRMAPARSSSRTSS</sequence>
<gene>
    <name evidence="1" type="ORF">SAMN04488691_1074</name>
</gene>